<gene>
    <name evidence="3" type="ORF">AXK60_19660</name>
</gene>
<organism evidence="3 4">
    <name type="scientific">Tsukamurella pseudospumae</name>
    <dbReference type="NCBI Taxonomy" id="239498"/>
    <lineage>
        <taxon>Bacteria</taxon>
        <taxon>Bacillati</taxon>
        <taxon>Actinomycetota</taxon>
        <taxon>Actinomycetes</taxon>
        <taxon>Mycobacteriales</taxon>
        <taxon>Tsukamurellaceae</taxon>
        <taxon>Tsukamurella</taxon>
    </lineage>
</organism>
<evidence type="ECO:0000256" key="1">
    <source>
        <dbReference type="SAM" id="Phobius"/>
    </source>
</evidence>
<dbReference type="Gene3D" id="6.10.140.1340">
    <property type="match status" value="1"/>
</dbReference>
<protein>
    <recommendedName>
        <fullName evidence="2">Inner membrane protein YgaP-like transmembrane domain-containing protein</fullName>
    </recommendedName>
</protein>
<dbReference type="AlphaFoldDB" id="A0A138A0L7"/>
<dbReference type="InterPro" id="IPR021309">
    <property type="entry name" value="YgaP-like_TM"/>
</dbReference>
<feature type="domain" description="Inner membrane protein YgaP-like transmembrane" evidence="2">
    <location>
        <begin position="14"/>
        <end position="68"/>
    </location>
</feature>
<feature type="transmembrane region" description="Helical" evidence="1">
    <location>
        <begin position="41"/>
        <end position="63"/>
    </location>
</feature>
<keyword evidence="1" id="KW-0472">Membrane</keyword>
<dbReference type="Pfam" id="PF11127">
    <property type="entry name" value="YgaP-like_TM"/>
    <property type="match status" value="1"/>
</dbReference>
<dbReference type="OrthoDB" id="9799383at2"/>
<dbReference type="EMBL" id="LSRF01000058">
    <property type="protein sequence ID" value="KXP03969.1"/>
    <property type="molecule type" value="Genomic_DNA"/>
</dbReference>
<comment type="caution">
    <text evidence="3">The sequence shown here is derived from an EMBL/GenBank/DDBJ whole genome shotgun (WGS) entry which is preliminary data.</text>
</comment>
<evidence type="ECO:0000259" key="2">
    <source>
        <dbReference type="Pfam" id="PF11127"/>
    </source>
</evidence>
<evidence type="ECO:0000313" key="3">
    <source>
        <dbReference type="EMBL" id="KXP03969.1"/>
    </source>
</evidence>
<proteinExistence type="predicted"/>
<accession>A0A138A0L7</accession>
<sequence length="81" mass="8452">MSCTDTLTGPGGPSIERAVPALAGTMVLASLAAGSLHDRRWHVLTAFVGGNLLLYSAVGWCPASVLMKRLGMRQSAVTPTR</sequence>
<dbReference type="RefSeq" id="WP_068575077.1">
    <property type="nucleotide sequence ID" value="NZ_LSRF01000058.1"/>
</dbReference>
<evidence type="ECO:0000313" key="4">
    <source>
        <dbReference type="Proteomes" id="UP000070258"/>
    </source>
</evidence>
<reference evidence="4" key="1">
    <citation type="submission" date="2016-02" db="EMBL/GenBank/DDBJ databases">
        <authorList>
            <person name="Wen L."/>
            <person name="He K."/>
            <person name="Yang H."/>
        </authorList>
    </citation>
    <scope>NUCLEOTIDE SEQUENCE [LARGE SCALE GENOMIC DNA]</scope>
    <source>
        <strain evidence="4">JCM 15929</strain>
    </source>
</reference>
<dbReference type="Proteomes" id="UP000070258">
    <property type="component" value="Unassembled WGS sequence"/>
</dbReference>
<name>A0A138A0L7_9ACTN</name>
<keyword evidence="1" id="KW-1133">Transmembrane helix</keyword>
<dbReference type="STRING" id="239498.AXK60_19660"/>
<keyword evidence="1" id="KW-0812">Transmembrane</keyword>